<dbReference type="EMBL" id="JBHTMO010000004">
    <property type="protein sequence ID" value="MFD1392385.1"/>
    <property type="molecule type" value="Genomic_DNA"/>
</dbReference>
<protein>
    <submittedName>
        <fullName evidence="5">TetR/AcrR family transcriptional regulator</fullName>
    </submittedName>
</protein>
<dbReference type="PROSITE" id="PS50977">
    <property type="entry name" value="HTH_TETR_2"/>
    <property type="match status" value="1"/>
</dbReference>
<dbReference type="RefSeq" id="WP_125585396.1">
    <property type="nucleotide sequence ID" value="NZ_JBHTMO010000004.1"/>
</dbReference>
<keyword evidence="1 2" id="KW-0238">DNA-binding</keyword>
<dbReference type="InterPro" id="IPR001647">
    <property type="entry name" value="HTH_TetR"/>
</dbReference>
<accession>A0ABW4B850</accession>
<dbReference type="InterPro" id="IPR050624">
    <property type="entry name" value="HTH-type_Tx_Regulator"/>
</dbReference>
<organism evidence="5 6">
    <name type="scientific">Lacticaseibacillus jixianensis</name>
    <dbReference type="NCBI Taxonomy" id="2486012"/>
    <lineage>
        <taxon>Bacteria</taxon>
        <taxon>Bacillati</taxon>
        <taxon>Bacillota</taxon>
        <taxon>Bacilli</taxon>
        <taxon>Lactobacillales</taxon>
        <taxon>Lactobacillaceae</taxon>
        <taxon>Lacticaseibacillus</taxon>
    </lineage>
</organism>
<proteinExistence type="predicted"/>
<gene>
    <name evidence="5" type="ORF">ACFQ3L_02135</name>
</gene>
<feature type="compositionally biased region" description="Polar residues" evidence="3">
    <location>
        <begin position="1"/>
        <end position="10"/>
    </location>
</feature>
<feature type="DNA-binding region" description="H-T-H motif" evidence="2">
    <location>
        <begin position="50"/>
        <end position="69"/>
    </location>
</feature>
<keyword evidence="6" id="KW-1185">Reference proteome</keyword>
<sequence length="214" mass="24686">MNNNPLTKNTHAAAKRRSRPANAQNRIPTKQRIFNELKQMILEMDYHKITVKALTARLGINRKTFYLYYPTLPDLFLALEDQIFNQMLAGTKQHLKEDATLADYFLTQEFMTIIESDPQLQKKLICDPSYAWLYENVRRRYVVAIKDDIKRLNGGQDMCAEITANFIINSIFYTYRAWLSSETNITQEALATIISDLIHKGVDSTIKPGATTVF</sequence>
<comment type="caution">
    <text evidence="5">The sequence shown here is derived from an EMBL/GenBank/DDBJ whole genome shotgun (WGS) entry which is preliminary data.</text>
</comment>
<evidence type="ECO:0000313" key="6">
    <source>
        <dbReference type="Proteomes" id="UP001597249"/>
    </source>
</evidence>
<evidence type="ECO:0000256" key="1">
    <source>
        <dbReference type="ARBA" id="ARBA00023125"/>
    </source>
</evidence>
<dbReference type="SUPFAM" id="SSF46689">
    <property type="entry name" value="Homeodomain-like"/>
    <property type="match status" value="1"/>
</dbReference>
<evidence type="ECO:0000259" key="4">
    <source>
        <dbReference type="PROSITE" id="PS50977"/>
    </source>
</evidence>
<name>A0ABW4B850_9LACO</name>
<dbReference type="PANTHER" id="PTHR43479:SF11">
    <property type="entry name" value="ACREF_ENVCD OPERON REPRESSOR-RELATED"/>
    <property type="match status" value="1"/>
</dbReference>
<dbReference type="InterPro" id="IPR009057">
    <property type="entry name" value="Homeodomain-like_sf"/>
</dbReference>
<evidence type="ECO:0000313" key="5">
    <source>
        <dbReference type="EMBL" id="MFD1392385.1"/>
    </source>
</evidence>
<reference evidence="6" key="1">
    <citation type="journal article" date="2019" name="Int. J. Syst. Evol. Microbiol.">
        <title>The Global Catalogue of Microorganisms (GCM) 10K type strain sequencing project: providing services to taxonomists for standard genome sequencing and annotation.</title>
        <authorList>
            <consortium name="The Broad Institute Genomics Platform"/>
            <consortium name="The Broad Institute Genome Sequencing Center for Infectious Disease"/>
            <person name="Wu L."/>
            <person name="Ma J."/>
        </authorList>
    </citation>
    <scope>NUCLEOTIDE SEQUENCE [LARGE SCALE GENOMIC DNA]</scope>
    <source>
        <strain evidence="6">CCM 8911</strain>
    </source>
</reference>
<dbReference type="Proteomes" id="UP001597249">
    <property type="component" value="Unassembled WGS sequence"/>
</dbReference>
<dbReference type="Gene3D" id="1.10.357.10">
    <property type="entry name" value="Tetracycline Repressor, domain 2"/>
    <property type="match status" value="1"/>
</dbReference>
<evidence type="ECO:0000256" key="3">
    <source>
        <dbReference type="SAM" id="MobiDB-lite"/>
    </source>
</evidence>
<dbReference type="PANTHER" id="PTHR43479">
    <property type="entry name" value="ACREF/ENVCD OPERON REPRESSOR-RELATED"/>
    <property type="match status" value="1"/>
</dbReference>
<feature type="region of interest" description="Disordered" evidence="3">
    <location>
        <begin position="1"/>
        <end position="27"/>
    </location>
</feature>
<feature type="domain" description="HTH tetR-type" evidence="4">
    <location>
        <begin position="27"/>
        <end position="87"/>
    </location>
</feature>
<evidence type="ECO:0000256" key="2">
    <source>
        <dbReference type="PROSITE-ProRule" id="PRU00335"/>
    </source>
</evidence>